<keyword evidence="6 7" id="KW-0819">tRNA processing</keyword>
<dbReference type="GeneID" id="301683374"/>
<dbReference type="NCBIfam" id="TIGR00091">
    <property type="entry name" value="tRNA (guanosine(46)-N7)-methyltransferase TrmB"/>
    <property type="match status" value="1"/>
</dbReference>
<dbReference type="Pfam" id="PF02390">
    <property type="entry name" value="Methyltransf_4"/>
    <property type="match status" value="1"/>
</dbReference>
<feature type="binding site" evidence="7">
    <location>
        <position position="65"/>
    </location>
    <ligand>
        <name>S-adenosyl-L-methionine</name>
        <dbReference type="ChEBI" id="CHEBI:59789"/>
    </ligand>
</feature>
<evidence type="ECO:0000256" key="6">
    <source>
        <dbReference type="ARBA" id="ARBA00022694"/>
    </source>
</evidence>
<comment type="function">
    <text evidence="2 7">Catalyzes the formation of N(7)-methylguanine at position 46 (m7G46) in tRNA.</text>
</comment>
<feature type="binding site" evidence="7">
    <location>
        <position position="122"/>
    </location>
    <ligand>
        <name>substrate</name>
    </ligand>
</feature>
<dbReference type="InterPro" id="IPR003358">
    <property type="entry name" value="tRNA_(Gua-N-7)_MeTrfase_Trmb"/>
</dbReference>
<keyword evidence="3 7" id="KW-0489">Methyltransferase</keyword>
<evidence type="ECO:0000256" key="7">
    <source>
        <dbReference type="HAMAP-Rule" id="MF_01057"/>
    </source>
</evidence>
<dbReference type="InterPro" id="IPR029063">
    <property type="entry name" value="SAM-dependent_MTases_sf"/>
</dbReference>
<keyword evidence="4 7" id="KW-0808">Transferase</keyword>
<dbReference type="EMBL" id="BIMW01000101">
    <property type="protein sequence ID" value="GCE94477.1"/>
    <property type="molecule type" value="Genomic_DNA"/>
</dbReference>
<keyword evidence="9" id="KW-1185">Reference proteome</keyword>
<dbReference type="HAMAP" id="MF_01057">
    <property type="entry name" value="tRNA_methyltr_TrmB"/>
    <property type="match status" value="1"/>
</dbReference>
<feature type="binding site" evidence="7">
    <location>
        <position position="40"/>
    </location>
    <ligand>
        <name>S-adenosyl-L-methionine</name>
        <dbReference type="ChEBI" id="CHEBI:59789"/>
    </ligand>
</feature>
<evidence type="ECO:0000313" key="9">
    <source>
        <dbReference type="Proteomes" id="UP000326169"/>
    </source>
</evidence>
<dbReference type="SUPFAM" id="SSF53335">
    <property type="entry name" value="S-adenosyl-L-methionine-dependent methyltransferases"/>
    <property type="match status" value="1"/>
</dbReference>
<dbReference type="Gene3D" id="3.40.50.150">
    <property type="entry name" value="Vaccinia Virus protein VP39"/>
    <property type="match status" value="1"/>
</dbReference>
<evidence type="ECO:0000256" key="2">
    <source>
        <dbReference type="ARBA" id="ARBA00003015"/>
    </source>
</evidence>
<keyword evidence="5 7" id="KW-0949">S-adenosyl-L-methionine</keyword>
<gene>
    <name evidence="7 8" type="primary">trmB</name>
    <name evidence="8" type="ORF">NIES46_25350</name>
</gene>
<accession>A0A5M3T6H0</accession>
<sequence>MGRVRVRQHVNPLARKFQFSVKNPNWSEIYSDINKPLHIDIGCGRGRFLWKLAQIQEYHNFLGLEIRQTLVEEANHWRDQKQLTNLHYIFGNANYSLSSMLASLPPQTIKTVSILFPDPWFKSKHQRRRVVQPQLVEDLAKFMVSGGWVLLASDVETVAIEMRDRFRENPRFHLLSEHWLTDNPLPVASEREIATLNRGEPVYRTQFKAN</sequence>
<feature type="binding site" evidence="7">
    <location>
        <position position="154"/>
    </location>
    <ligand>
        <name>substrate</name>
    </ligand>
</feature>
<reference evidence="8 9" key="1">
    <citation type="journal article" date="2019" name="J Genomics">
        <title>The Draft Genome of a Hydrogen-producing Cyanobacterium, Arthrospira platensis NIES-46.</title>
        <authorList>
            <person name="Suzuki S."/>
            <person name="Yamaguchi H."/>
            <person name="Kawachi M."/>
        </authorList>
    </citation>
    <scope>NUCLEOTIDE SEQUENCE [LARGE SCALE GENOMIC DNA]</scope>
    <source>
        <strain evidence="8 9">NIES-46</strain>
    </source>
</reference>
<comment type="pathway">
    <text evidence="7">tRNA modification; N(7)-methylguanine-tRNA biosynthesis.</text>
</comment>
<comment type="caution">
    <text evidence="7">Lacks conserved residue(s) required for the propagation of feature annotation.</text>
</comment>
<dbReference type="PANTHER" id="PTHR23417">
    <property type="entry name" value="3-DEOXY-D-MANNO-OCTULOSONIC-ACID TRANSFERASE/TRNA GUANINE-N 7 - -METHYLTRANSFERASE"/>
    <property type="match status" value="1"/>
</dbReference>
<dbReference type="PANTHER" id="PTHR23417:SF21">
    <property type="entry name" value="TRNA (GUANINE-N(7)-)-METHYLTRANSFERASE"/>
    <property type="match status" value="1"/>
</dbReference>
<evidence type="ECO:0000256" key="5">
    <source>
        <dbReference type="ARBA" id="ARBA00022691"/>
    </source>
</evidence>
<evidence type="ECO:0000256" key="3">
    <source>
        <dbReference type="ARBA" id="ARBA00022603"/>
    </source>
</evidence>
<comment type="caution">
    <text evidence="8">The sequence shown here is derived from an EMBL/GenBank/DDBJ whole genome shotgun (WGS) entry which is preliminary data.</text>
</comment>
<dbReference type="RefSeq" id="WP_006619798.1">
    <property type="nucleotide sequence ID" value="NZ_BIMW01000101.1"/>
</dbReference>
<comment type="catalytic activity">
    <reaction evidence="1 7">
        <text>guanosine(46) in tRNA + S-adenosyl-L-methionine = N(7)-methylguanosine(46) in tRNA + S-adenosyl-L-homocysteine</text>
        <dbReference type="Rhea" id="RHEA:42708"/>
        <dbReference type="Rhea" id="RHEA-COMP:10188"/>
        <dbReference type="Rhea" id="RHEA-COMP:10189"/>
        <dbReference type="ChEBI" id="CHEBI:57856"/>
        <dbReference type="ChEBI" id="CHEBI:59789"/>
        <dbReference type="ChEBI" id="CHEBI:74269"/>
        <dbReference type="ChEBI" id="CHEBI:74480"/>
        <dbReference type="EC" id="2.1.1.33"/>
    </reaction>
</comment>
<comment type="similarity">
    <text evidence="7">Belongs to the class I-like SAM-binding methyltransferase superfamily. TrmB family.</text>
</comment>
<feature type="binding site" evidence="7">
    <location>
        <position position="118"/>
    </location>
    <ligand>
        <name>S-adenosyl-L-methionine</name>
        <dbReference type="ChEBI" id="CHEBI:59789"/>
    </ligand>
</feature>
<dbReference type="PROSITE" id="PS51625">
    <property type="entry name" value="SAM_MT_TRMB"/>
    <property type="match status" value="1"/>
</dbReference>
<organism evidence="8 9">
    <name type="scientific">Limnospira platensis NIES-46</name>
    <dbReference type="NCBI Taxonomy" id="1236695"/>
    <lineage>
        <taxon>Bacteria</taxon>
        <taxon>Bacillati</taxon>
        <taxon>Cyanobacteriota</taxon>
        <taxon>Cyanophyceae</taxon>
        <taxon>Oscillatoriophycideae</taxon>
        <taxon>Oscillatoriales</taxon>
        <taxon>Sirenicapillariaceae</taxon>
        <taxon>Limnospira</taxon>
    </lineage>
</organism>
<proteinExistence type="inferred from homology"/>
<name>A0A5M3T6H0_LIMPL</name>
<dbReference type="Proteomes" id="UP000326169">
    <property type="component" value="Unassembled WGS sequence"/>
</dbReference>
<evidence type="ECO:0000256" key="4">
    <source>
        <dbReference type="ARBA" id="ARBA00022679"/>
    </source>
</evidence>
<feature type="binding site" evidence="7">
    <location>
        <position position="92"/>
    </location>
    <ligand>
        <name>S-adenosyl-L-methionine</name>
        <dbReference type="ChEBI" id="CHEBI:59789"/>
    </ligand>
</feature>
<evidence type="ECO:0000256" key="1">
    <source>
        <dbReference type="ARBA" id="ARBA00000142"/>
    </source>
</evidence>
<evidence type="ECO:0000313" key="8">
    <source>
        <dbReference type="EMBL" id="GCE94477.1"/>
    </source>
</evidence>
<protein>
    <recommendedName>
        <fullName evidence="7">tRNA (guanine-N(7)-)-methyltransferase</fullName>
        <ecNumber evidence="7">2.1.1.33</ecNumber>
    </recommendedName>
    <alternativeName>
        <fullName evidence="7">tRNA (guanine(46)-N(7))-methyltransferase</fullName>
    </alternativeName>
    <alternativeName>
        <fullName evidence="7">tRNA(m7G46)-methyltransferase</fullName>
    </alternativeName>
</protein>
<dbReference type="InterPro" id="IPR055361">
    <property type="entry name" value="tRNA_methyltr_TrmB_bact"/>
</dbReference>
<dbReference type="EC" id="2.1.1.33" evidence="7"/>